<feature type="transmembrane region" description="Helical" evidence="1">
    <location>
        <begin position="123"/>
        <end position="149"/>
    </location>
</feature>
<dbReference type="PANTHER" id="PTHR31272:SF4">
    <property type="entry name" value="CYTOCHROME C-TYPE BIOGENESIS PROTEIN HI_1454-RELATED"/>
    <property type="match status" value="1"/>
</dbReference>
<feature type="transmembrane region" description="Helical" evidence="1">
    <location>
        <begin position="161"/>
        <end position="185"/>
    </location>
</feature>
<feature type="transmembrane region" description="Helical" evidence="1">
    <location>
        <begin position="205"/>
        <end position="223"/>
    </location>
</feature>
<evidence type="ECO:0000313" key="2">
    <source>
        <dbReference type="EMBL" id="GMA18198.1"/>
    </source>
</evidence>
<dbReference type="PANTHER" id="PTHR31272">
    <property type="entry name" value="CYTOCHROME C-TYPE BIOGENESIS PROTEIN HI_1454-RELATED"/>
    <property type="match status" value="1"/>
</dbReference>
<comment type="caution">
    <text evidence="2">The sequence shown here is derived from an EMBL/GenBank/DDBJ whole genome shotgun (WGS) entry which is preliminary data.</text>
</comment>
<dbReference type="InterPro" id="IPR051790">
    <property type="entry name" value="Cytochrome_c-biogenesis_DsbD"/>
</dbReference>
<evidence type="ECO:0000256" key="1">
    <source>
        <dbReference type="SAM" id="Phobius"/>
    </source>
</evidence>
<dbReference type="Proteomes" id="UP001157109">
    <property type="component" value="Unassembled WGS sequence"/>
</dbReference>
<protein>
    <submittedName>
        <fullName evidence="2">Cytochrome C biogenesis protein CcdA</fullName>
    </submittedName>
</protein>
<sequence>MPVAVLLALLAGAISFVSPCVLPLVPGFLGYVTGISEVSLQERRRSRLVLGSVGFVLGFTAIFVPVVVLFTALGNLVEERHSLLLRLAGVFVMVFALVFAGWGGRLGAQREVTVRWRPSAGLAGSPLLGMAFALGWTPCIGPTLAAVIAVARPFDGSSVPLARAITLGIAYCLGLGVPFVVMALAYARALRAWSALRRHQRTLQLVGAGLLFVLGLLMALGVWEQLMTAVQTRFGGTEWIL</sequence>
<keyword evidence="1" id="KW-0812">Transmembrane</keyword>
<reference evidence="3" key="1">
    <citation type="journal article" date="2019" name="Int. J. Syst. Evol. Microbiol.">
        <title>The Global Catalogue of Microorganisms (GCM) 10K type strain sequencing project: providing services to taxonomists for standard genome sequencing and annotation.</title>
        <authorList>
            <consortium name="The Broad Institute Genomics Platform"/>
            <consortium name="The Broad Institute Genome Sequencing Center for Infectious Disease"/>
            <person name="Wu L."/>
            <person name="Ma J."/>
        </authorList>
    </citation>
    <scope>NUCLEOTIDE SEQUENCE [LARGE SCALE GENOMIC DNA]</scope>
    <source>
        <strain evidence="3">NBRC 105830</strain>
    </source>
</reference>
<feature type="transmembrane region" description="Helical" evidence="1">
    <location>
        <begin position="47"/>
        <end position="71"/>
    </location>
</feature>
<dbReference type="EMBL" id="BSUJ01000001">
    <property type="protein sequence ID" value="GMA18198.1"/>
    <property type="molecule type" value="Genomic_DNA"/>
</dbReference>
<keyword evidence="1" id="KW-1133">Transmembrane helix</keyword>
<proteinExistence type="predicted"/>
<gene>
    <name evidence="2" type="ORF">GCM10025862_02190</name>
</gene>
<keyword evidence="3" id="KW-1185">Reference proteome</keyword>
<keyword evidence="1" id="KW-0472">Membrane</keyword>
<organism evidence="2 3">
    <name type="scientific">Arsenicicoccus piscis</name>
    <dbReference type="NCBI Taxonomy" id="673954"/>
    <lineage>
        <taxon>Bacteria</taxon>
        <taxon>Bacillati</taxon>
        <taxon>Actinomycetota</taxon>
        <taxon>Actinomycetes</taxon>
        <taxon>Micrococcales</taxon>
        <taxon>Intrasporangiaceae</taxon>
        <taxon>Arsenicicoccus</taxon>
    </lineage>
</organism>
<evidence type="ECO:0000313" key="3">
    <source>
        <dbReference type="Proteomes" id="UP001157109"/>
    </source>
</evidence>
<accession>A0ABQ6HJC2</accession>
<feature type="transmembrane region" description="Helical" evidence="1">
    <location>
        <begin position="83"/>
        <end position="103"/>
    </location>
</feature>
<name>A0ABQ6HJC2_9MICO</name>